<evidence type="ECO:0000256" key="5">
    <source>
        <dbReference type="ARBA" id="ARBA00023136"/>
    </source>
</evidence>
<proteinExistence type="predicted"/>
<comment type="caution">
    <text evidence="8">The sequence shown here is derived from an EMBL/GenBank/DDBJ whole genome shotgun (WGS) entry which is preliminary data.</text>
</comment>
<protein>
    <submittedName>
        <fullName evidence="8">DedA family protein</fullName>
    </submittedName>
</protein>
<keyword evidence="4 6" id="KW-1133">Transmembrane helix</keyword>
<sequence>MMAWIEQLIAHVDPLTAYLLLFISAFVENTFPPVPGDTVTVIGAYLITTGKLSFYGVWLSTTLGSVLGFFTMFVIGSRFGTAFIEKGRRSSYFQPEHIVKTELWFDKYGYWIIAANRFLSGTRSVISLFAGIFKLKWMPVLFLATLSALVWNGLLMLAGYLLGSNWPLILDYISQYNKVVIVLTVAVAGGFIIYRYLKKRKK</sequence>
<evidence type="ECO:0000256" key="1">
    <source>
        <dbReference type="ARBA" id="ARBA00004651"/>
    </source>
</evidence>
<name>A0A7V5VE97_CALAY</name>
<feature type="transmembrane region" description="Helical" evidence="6">
    <location>
        <begin position="175"/>
        <end position="197"/>
    </location>
</feature>
<reference evidence="8" key="1">
    <citation type="journal article" date="2020" name="mSystems">
        <title>Genome- and Community-Level Interaction Insights into Carbon Utilization and Element Cycling Functions of Hydrothermarchaeota in Hydrothermal Sediment.</title>
        <authorList>
            <person name="Zhou Z."/>
            <person name="Liu Y."/>
            <person name="Xu W."/>
            <person name="Pan J."/>
            <person name="Luo Z.H."/>
            <person name="Li M."/>
        </authorList>
    </citation>
    <scope>NUCLEOTIDE SEQUENCE [LARGE SCALE GENOMIC DNA]</scope>
    <source>
        <strain evidence="8">HyVt-460</strain>
    </source>
</reference>
<feature type="domain" description="VTT" evidence="7">
    <location>
        <begin position="34"/>
        <end position="160"/>
    </location>
</feature>
<feature type="transmembrane region" description="Helical" evidence="6">
    <location>
        <begin position="140"/>
        <end position="163"/>
    </location>
</feature>
<dbReference type="InterPro" id="IPR032816">
    <property type="entry name" value="VTT_dom"/>
</dbReference>
<evidence type="ECO:0000256" key="4">
    <source>
        <dbReference type="ARBA" id="ARBA00022989"/>
    </source>
</evidence>
<evidence type="ECO:0000256" key="3">
    <source>
        <dbReference type="ARBA" id="ARBA00022692"/>
    </source>
</evidence>
<evidence type="ECO:0000313" key="8">
    <source>
        <dbReference type="EMBL" id="HHM01493.1"/>
    </source>
</evidence>
<dbReference type="GO" id="GO:0005886">
    <property type="term" value="C:plasma membrane"/>
    <property type="evidence" value="ECO:0007669"/>
    <property type="project" value="UniProtKB-SubCell"/>
</dbReference>
<dbReference type="PANTHER" id="PTHR42709">
    <property type="entry name" value="ALKALINE PHOSPHATASE LIKE PROTEIN"/>
    <property type="match status" value="1"/>
</dbReference>
<feature type="transmembrane region" description="Helical" evidence="6">
    <location>
        <begin position="108"/>
        <end position="133"/>
    </location>
</feature>
<keyword evidence="3 6" id="KW-0812">Transmembrane</keyword>
<evidence type="ECO:0000259" key="7">
    <source>
        <dbReference type="Pfam" id="PF09335"/>
    </source>
</evidence>
<dbReference type="PANTHER" id="PTHR42709:SF6">
    <property type="entry name" value="UNDECAPRENYL PHOSPHATE TRANSPORTER A"/>
    <property type="match status" value="1"/>
</dbReference>
<gene>
    <name evidence="8" type="ORF">ENJ15_00660</name>
</gene>
<organism evidence="8">
    <name type="scientific">Caldithrix abyssi</name>
    <dbReference type="NCBI Taxonomy" id="187145"/>
    <lineage>
        <taxon>Bacteria</taxon>
        <taxon>Pseudomonadati</taxon>
        <taxon>Calditrichota</taxon>
        <taxon>Calditrichia</taxon>
        <taxon>Calditrichales</taxon>
        <taxon>Calditrichaceae</taxon>
        <taxon>Caldithrix</taxon>
    </lineage>
</organism>
<dbReference type="InterPro" id="IPR051311">
    <property type="entry name" value="DedA_domain"/>
</dbReference>
<evidence type="ECO:0000256" key="2">
    <source>
        <dbReference type="ARBA" id="ARBA00022475"/>
    </source>
</evidence>
<accession>A0A7V5VE97</accession>
<dbReference type="EMBL" id="DRLI01000028">
    <property type="protein sequence ID" value="HHM01493.1"/>
    <property type="molecule type" value="Genomic_DNA"/>
</dbReference>
<evidence type="ECO:0000256" key="6">
    <source>
        <dbReference type="SAM" id="Phobius"/>
    </source>
</evidence>
<dbReference type="Pfam" id="PF09335">
    <property type="entry name" value="VTT_dom"/>
    <property type="match status" value="1"/>
</dbReference>
<dbReference type="Proteomes" id="UP000885771">
    <property type="component" value="Unassembled WGS sequence"/>
</dbReference>
<keyword evidence="5 6" id="KW-0472">Membrane</keyword>
<comment type="subcellular location">
    <subcellularLocation>
        <location evidence="1">Cell membrane</location>
        <topology evidence="1">Multi-pass membrane protein</topology>
    </subcellularLocation>
</comment>
<dbReference type="AlphaFoldDB" id="A0A7V5VE97"/>
<keyword evidence="2" id="KW-1003">Cell membrane</keyword>